<proteinExistence type="predicted"/>
<dbReference type="Proteomes" id="UP000248966">
    <property type="component" value="Unassembled WGS sequence"/>
</dbReference>
<accession>A0A328N6W6</accession>
<organism evidence="1 2">
    <name type="scientific">Micromonospora noduli</name>
    <dbReference type="NCBI Taxonomy" id="709876"/>
    <lineage>
        <taxon>Bacteria</taxon>
        <taxon>Bacillati</taxon>
        <taxon>Actinomycetota</taxon>
        <taxon>Actinomycetes</taxon>
        <taxon>Micromonosporales</taxon>
        <taxon>Micromonosporaceae</taxon>
        <taxon>Micromonospora</taxon>
    </lineage>
</organism>
<gene>
    <name evidence="1" type="ORF">LAH08_03039</name>
</gene>
<dbReference type="RefSeq" id="WP_112584330.1">
    <property type="nucleotide sequence ID" value="NZ_PYAA01000017.1"/>
</dbReference>
<name>A0A328N6W6_9ACTN</name>
<evidence type="ECO:0000313" key="2">
    <source>
        <dbReference type="Proteomes" id="UP000248966"/>
    </source>
</evidence>
<evidence type="ECO:0000313" key="1">
    <source>
        <dbReference type="EMBL" id="RAO00786.1"/>
    </source>
</evidence>
<comment type="caution">
    <text evidence="1">The sequence shown here is derived from an EMBL/GenBank/DDBJ whole genome shotgun (WGS) entry which is preliminary data.</text>
</comment>
<dbReference type="EMBL" id="PYAA01000017">
    <property type="protein sequence ID" value="RAO00786.1"/>
    <property type="molecule type" value="Genomic_DNA"/>
</dbReference>
<sequence>MNWEMGLSTATGVLVTLLGVAVGGWMSNRSQSRAWSRSVLTDTSAALLQEQATTYMGLVRWRSKELERVDWAGWNAALARVQLVGPPSIVEAALKLDAAFWSIGTGIRENVDEVGWCQLRDEVELRRLEFVNAARQQLSPSAASLHRLVGRPDRANHPDQQRP</sequence>
<protein>
    <submittedName>
        <fullName evidence="1">Uncharacterized protein</fullName>
    </submittedName>
</protein>
<dbReference type="AlphaFoldDB" id="A0A328N6W6"/>
<reference evidence="1 2" key="1">
    <citation type="submission" date="2018-03" db="EMBL/GenBank/DDBJ databases">
        <title>Defining the species Micromonospora saelicesensis and Micromonospora noduli under the framework of genomics.</title>
        <authorList>
            <person name="Riesco R."/>
            <person name="Trujillo M.E."/>
        </authorList>
    </citation>
    <scope>NUCLEOTIDE SEQUENCE [LARGE SCALE GENOMIC DNA]</scope>
    <source>
        <strain evidence="1 2">LAH08</strain>
    </source>
</reference>